<sequence>MKAKVIPALVLAFGIALWANAQSKFIAANAKELTYQGRITYKGDHSVLSWTGNSVQISFKGTGIGAVLKDEGGLNYLKVILDGKPLPDIHPDSTKHGYQLASQLSDDNHTLQLFKRTEFVHGDTWLYGFELPANAVVNKAPKAPKRAIEFYGNSITCGYGTLDTSGKDRGTPEFEDGYLSYAALTSRYFNARYSCIARSGIGIMVSWFPQIMPELYDRQDPSDSLSKWDFSKYKPQVVVVNLMQNDSWITKLPDNAQYKARFTDVYPDPAYIINAYTTFIRNIRSKYPKATIVCMLGNMDISKPGSDWRGYVAIAVKQLHDKKILSFIVNYKNTPGHPKVAEQADMAKQLEAFIEQHTGWEAEN</sequence>
<dbReference type="KEGG" id="mgik:GO620_005910"/>
<dbReference type="Pfam" id="PF17996">
    <property type="entry name" value="CE2_N"/>
    <property type="match status" value="1"/>
</dbReference>
<dbReference type="InterPro" id="IPR040794">
    <property type="entry name" value="CE2_N"/>
</dbReference>
<dbReference type="SUPFAM" id="SSF52266">
    <property type="entry name" value="SGNH hydrolase"/>
    <property type="match status" value="1"/>
</dbReference>
<dbReference type="Proteomes" id="UP000429232">
    <property type="component" value="Chromosome"/>
</dbReference>
<gene>
    <name evidence="3" type="ORF">GO620_005910</name>
</gene>
<dbReference type="Pfam" id="PF13472">
    <property type="entry name" value="Lipase_GDSL_2"/>
    <property type="match status" value="1"/>
</dbReference>
<dbReference type="InterPro" id="IPR013830">
    <property type="entry name" value="SGNH_hydro"/>
</dbReference>
<keyword evidence="4" id="KW-1185">Reference proteome</keyword>
<evidence type="ECO:0000259" key="2">
    <source>
        <dbReference type="Pfam" id="PF17996"/>
    </source>
</evidence>
<dbReference type="CDD" id="cd01831">
    <property type="entry name" value="Endoglucanase_E_like"/>
    <property type="match status" value="1"/>
</dbReference>
<dbReference type="Gene3D" id="3.40.50.1110">
    <property type="entry name" value="SGNH hydrolase"/>
    <property type="match status" value="1"/>
</dbReference>
<dbReference type="InterPro" id="IPR052762">
    <property type="entry name" value="PCW_deacetylase/CE"/>
</dbReference>
<dbReference type="AlphaFoldDB" id="A0A6I4IMT2"/>
<dbReference type="RefSeq" id="WP_157523562.1">
    <property type="nucleotide sequence ID" value="NZ_CP066775.1"/>
</dbReference>
<accession>A0A6I4IMT2</accession>
<dbReference type="InterPro" id="IPR036514">
    <property type="entry name" value="SGNH_hydro_sf"/>
</dbReference>
<dbReference type="GO" id="GO:0052689">
    <property type="term" value="F:carboxylic ester hydrolase activity"/>
    <property type="evidence" value="ECO:0007669"/>
    <property type="project" value="InterPro"/>
</dbReference>
<evidence type="ECO:0000313" key="4">
    <source>
        <dbReference type="Proteomes" id="UP000429232"/>
    </source>
</evidence>
<feature type="domain" description="Carbohydrate esterase 2 N-terminal" evidence="2">
    <location>
        <begin position="35"/>
        <end position="141"/>
    </location>
</feature>
<dbReference type="Gene3D" id="2.60.120.260">
    <property type="entry name" value="Galactose-binding domain-like"/>
    <property type="match status" value="1"/>
</dbReference>
<dbReference type="EMBL" id="CP066775">
    <property type="protein sequence ID" value="QQL50985.1"/>
    <property type="molecule type" value="Genomic_DNA"/>
</dbReference>
<organism evidence="3 4">
    <name type="scientific">Mucilaginibacter ginkgonis</name>
    <dbReference type="NCBI Taxonomy" id="2682091"/>
    <lineage>
        <taxon>Bacteria</taxon>
        <taxon>Pseudomonadati</taxon>
        <taxon>Bacteroidota</taxon>
        <taxon>Sphingobacteriia</taxon>
        <taxon>Sphingobacteriales</taxon>
        <taxon>Sphingobacteriaceae</taxon>
        <taxon>Mucilaginibacter</taxon>
    </lineage>
</organism>
<reference evidence="3 4" key="1">
    <citation type="submission" date="2020-12" db="EMBL/GenBank/DDBJ databases">
        <title>HMF7856_wgs.fasta genome submission.</title>
        <authorList>
            <person name="Kang H."/>
            <person name="Kim H."/>
            <person name="Joh K."/>
        </authorList>
    </citation>
    <scope>NUCLEOTIDE SEQUENCE [LARGE SCALE GENOMIC DNA]</scope>
    <source>
        <strain evidence="3 4">HMF7856</strain>
    </source>
</reference>
<dbReference type="PANTHER" id="PTHR37834">
    <property type="entry name" value="GDSL-LIKE LIPASE/ACYLHYDROLASE DOMAIN PROTEIN (AFU_ORTHOLOGUE AFUA_2G00620)"/>
    <property type="match status" value="1"/>
</dbReference>
<evidence type="ECO:0000259" key="1">
    <source>
        <dbReference type="Pfam" id="PF13472"/>
    </source>
</evidence>
<protein>
    <submittedName>
        <fullName evidence="3">Electron transporter RnfD</fullName>
    </submittedName>
</protein>
<proteinExistence type="predicted"/>
<dbReference type="InterPro" id="IPR037461">
    <property type="entry name" value="CtCE2-like_dom"/>
</dbReference>
<dbReference type="PANTHER" id="PTHR37834:SF2">
    <property type="entry name" value="ESTERASE, SGNH HYDROLASE-TYPE"/>
    <property type="match status" value="1"/>
</dbReference>
<evidence type="ECO:0000313" key="3">
    <source>
        <dbReference type="EMBL" id="QQL50985.1"/>
    </source>
</evidence>
<feature type="domain" description="SGNH hydrolase-type esterase" evidence="1">
    <location>
        <begin position="150"/>
        <end position="310"/>
    </location>
</feature>
<name>A0A6I4IMT2_9SPHI</name>